<dbReference type="InterPro" id="IPR052931">
    <property type="entry name" value="Prophage_regulatory_activator"/>
</dbReference>
<reference evidence="2 3" key="1">
    <citation type="submission" date="2024-06" db="EMBL/GenBank/DDBJ databases">
        <authorList>
            <person name="Steensen K."/>
            <person name="Seneca J."/>
            <person name="Bartlau N."/>
            <person name="Yu A.X."/>
            <person name="Polz M.F."/>
        </authorList>
    </citation>
    <scope>NUCLEOTIDE SEQUENCE [LARGE SCALE GENOMIC DNA]</scope>
    <source>
        <strain evidence="2 3">1F9</strain>
    </source>
</reference>
<dbReference type="InterPro" id="IPR010260">
    <property type="entry name" value="AlpA"/>
</dbReference>
<organism evidence="2 3">
    <name type="scientific">Vibrio atlanticus</name>
    <dbReference type="NCBI Taxonomy" id="693153"/>
    <lineage>
        <taxon>Bacteria</taxon>
        <taxon>Pseudomonadati</taxon>
        <taxon>Pseudomonadota</taxon>
        <taxon>Gammaproteobacteria</taxon>
        <taxon>Vibrionales</taxon>
        <taxon>Vibrionaceae</taxon>
        <taxon>Vibrio</taxon>
    </lineage>
</organism>
<dbReference type="PANTHER" id="PTHR36154:SF1">
    <property type="entry name" value="DNA-BINDING TRANSCRIPTIONAL ACTIVATOR ALPA"/>
    <property type="match status" value="1"/>
</dbReference>
<dbReference type="Pfam" id="PF05930">
    <property type="entry name" value="Phage_AlpA"/>
    <property type="match status" value="1"/>
</dbReference>
<evidence type="ECO:0000256" key="1">
    <source>
        <dbReference type="SAM" id="MobiDB-lite"/>
    </source>
</evidence>
<dbReference type="RefSeq" id="WP_305367965.1">
    <property type="nucleotide sequence ID" value="NZ_JBGOOL010000092.1"/>
</dbReference>
<dbReference type="PANTHER" id="PTHR36154">
    <property type="entry name" value="DNA-BINDING TRANSCRIPTIONAL ACTIVATOR ALPA"/>
    <property type="match status" value="1"/>
</dbReference>
<evidence type="ECO:0000313" key="2">
    <source>
        <dbReference type="EMBL" id="MEZ8055684.1"/>
    </source>
</evidence>
<dbReference type="EMBL" id="JBGOOL010000092">
    <property type="protein sequence ID" value="MEZ8055684.1"/>
    <property type="molecule type" value="Genomic_DNA"/>
</dbReference>
<protein>
    <submittedName>
        <fullName evidence="2">Helix-turn-helix transcriptional regulator</fullName>
    </submittedName>
</protein>
<keyword evidence="3" id="KW-1185">Reference proteome</keyword>
<gene>
    <name evidence="2" type="ORF">ACED57_21465</name>
</gene>
<comment type="caution">
    <text evidence="2">The sequence shown here is derived from an EMBL/GenBank/DDBJ whole genome shotgun (WGS) entry which is preliminary data.</text>
</comment>
<name>A0ABV4KWP4_9VIBR</name>
<sequence length="87" mass="10235">MMRLIRIREVLDKTGLSKATLYRLIAAGKFPASIQIAYRAVAWEESQVDDYLLNMISQSNFKREQAEMKKSPHYVPPERRVSPYLRY</sequence>
<dbReference type="Proteomes" id="UP001569175">
    <property type="component" value="Unassembled WGS sequence"/>
</dbReference>
<feature type="compositionally biased region" description="Basic and acidic residues" evidence="1">
    <location>
        <begin position="67"/>
        <end position="81"/>
    </location>
</feature>
<feature type="region of interest" description="Disordered" evidence="1">
    <location>
        <begin position="67"/>
        <end position="87"/>
    </location>
</feature>
<dbReference type="Gene3D" id="1.10.238.160">
    <property type="match status" value="1"/>
</dbReference>
<accession>A0ABV4KWP4</accession>
<proteinExistence type="predicted"/>
<evidence type="ECO:0000313" key="3">
    <source>
        <dbReference type="Proteomes" id="UP001569175"/>
    </source>
</evidence>